<feature type="transmembrane region" description="Helical" evidence="1">
    <location>
        <begin position="38"/>
        <end position="57"/>
    </location>
</feature>
<keyword evidence="1" id="KW-0812">Transmembrane</keyword>
<proteinExistence type="predicted"/>
<organism evidence="2 3">
    <name type="scientific">Williamwhitmania taraxaci</name>
    <dbReference type="NCBI Taxonomy" id="1640674"/>
    <lineage>
        <taxon>Bacteria</taxon>
        <taxon>Pseudomonadati</taxon>
        <taxon>Bacteroidota</taxon>
        <taxon>Bacteroidia</taxon>
        <taxon>Bacteroidales</taxon>
        <taxon>Williamwhitmaniaceae</taxon>
        <taxon>Williamwhitmania</taxon>
    </lineage>
</organism>
<evidence type="ECO:0000256" key="1">
    <source>
        <dbReference type="SAM" id="Phobius"/>
    </source>
</evidence>
<dbReference type="AlphaFoldDB" id="A0A1G6KZT1"/>
<keyword evidence="1" id="KW-1133">Transmembrane helix</keyword>
<evidence type="ECO:0000313" key="3">
    <source>
        <dbReference type="Proteomes" id="UP000199452"/>
    </source>
</evidence>
<accession>A0A1G6KZT1</accession>
<evidence type="ECO:0000313" key="2">
    <source>
        <dbReference type="EMBL" id="SDC36464.1"/>
    </source>
</evidence>
<dbReference type="Proteomes" id="UP000199452">
    <property type="component" value="Unassembled WGS sequence"/>
</dbReference>
<gene>
    <name evidence="2" type="ORF">SAMN05216323_10286</name>
</gene>
<reference evidence="2 3" key="1">
    <citation type="submission" date="2016-09" db="EMBL/GenBank/DDBJ databases">
        <authorList>
            <person name="Capua I."/>
            <person name="De Benedictis P."/>
            <person name="Joannis T."/>
            <person name="Lombin L.H."/>
            <person name="Cattoli G."/>
        </authorList>
    </citation>
    <scope>NUCLEOTIDE SEQUENCE [LARGE SCALE GENOMIC DNA]</scope>
    <source>
        <strain evidence="2 3">A7P-90m</strain>
    </source>
</reference>
<sequence length="73" mass="8151">MYFSTSRLLLLIFIALVVGINVSVLVNAWRESASLVNPLMNIGGLVLLGGVVFLYQWSQNRKGKKEKVEKKEA</sequence>
<name>A0A1G6KZT1_9BACT</name>
<dbReference type="RefSeq" id="WP_092438026.1">
    <property type="nucleotide sequence ID" value="NZ_FMYP01000028.1"/>
</dbReference>
<keyword evidence="1" id="KW-0472">Membrane</keyword>
<keyword evidence="3" id="KW-1185">Reference proteome</keyword>
<dbReference type="STRING" id="1640674.SAMN05216323_10286"/>
<dbReference type="EMBL" id="FMYP01000028">
    <property type="protein sequence ID" value="SDC36464.1"/>
    <property type="molecule type" value="Genomic_DNA"/>
</dbReference>
<protein>
    <submittedName>
        <fullName evidence="2">Uncharacterized protein</fullName>
    </submittedName>
</protein>